<dbReference type="SUPFAM" id="SSF51197">
    <property type="entry name" value="Clavaminate synthase-like"/>
    <property type="match status" value="1"/>
</dbReference>
<comment type="caution">
    <text evidence="1">The sequence shown here is derived from an EMBL/GenBank/DDBJ whole genome shotgun (WGS) entry which is preliminary data.</text>
</comment>
<organism evidence="1 2">
    <name type="scientific">Hibiscus trionum</name>
    <name type="common">Flower of an hour</name>
    <dbReference type="NCBI Taxonomy" id="183268"/>
    <lineage>
        <taxon>Eukaryota</taxon>
        <taxon>Viridiplantae</taxon>
        <taxon>Streptophyta</taxon>
        <taxon>Embryophyta</taxon>
        <taxon>Tracheophyta</taxon>
        <taxon>Spermatophyta</taxon>
        <taxon>Magnoliopsida</taxon>
        <taxon>eudicotyledons</taxon>
        <taxon>Gunneridae</taxon>
        <taxon>Pentapetalae</taxon>
        <taxon>rosids</taxon>
        <taxon>malvids</taxon>
        <taxon>Malvales</taxon>
        <taxon>Malvaceae</taxon>
        <taxon>Malvoideae</taxon>
        <taxon>Hibiscus</taxon>
    </lineage>
</organism>
<dbReference type="Proteomes" id="UP001165190">
    <property type="component" value="Unassembled WGS sequence"/>
</dbReference>
<keyword evidence="2" id="KW-1185">Reference proteome</keyword>
<evidence type="ECO:0000313" key="1">
    <source>
        <dbReference type="EMBL" id="GMI66932.1"/>
    </source>
</evidence>
<sequence length="66" mass="7835">MMTLPTYLRKPHLFSNIPLAFRETLEAYSVELKHLVLKLLDLMAEALRMDPNHMRVLFEVGLKPWR</sequence>
<dbReference type="Gene3D" id="2.60.120.330">
    <property type="entry name" value="B-lactam Antibiotic, Isopenicillin N Synthase, Chain"/>
    <property type="match status" value="1"/>
</dbReference>
<protein>
    <submittedName>
        <fullName evidence="1">Uncharacterized protein</fullName>
    </submittedName>
</protein>
<proteinExistence type="predicted"/>
<dbReference type="OrthoDB" id="288590at2759"/>
<dbReference type="AlphaFoldDB" id="A0A9W7LJR8"/>
<dbReference type="InterPro" id="IPR027443">
    <property type="entry name" value="IPNS-like_sf"/>
</dbReference>
<gene>
    <name evidence="1" type="ORF">HRI_000362500</name>
</gene>
<dbReference type="EMBL" id="BSYR01000004">
    <property type="protein sequence ID" value="GMI66932.1"/>
    <property type="molecule type" value="Genomic_DNA"/>
</dbReference>
<accession>A0A9W7LJR8</accession>
<reference evidence="1" key="1">
    <citation type="submission" date="2023-05" db="EMBL/GenBank/DDBJ databases">
        <title>Genome and transcriptome analyses reveal genes involved in the formation of fine ridges on petal epidermal cells in Hibiscus trionum.</title>
        <authorList>
            <person name="Koshimizu S."/>
            <person name="Masuda S."/>
            <person name="Ishii T."/>
            <person name="Shirasu K."/>
            <person name="Hoshino A."/>
            <person name="Arita M."/>
        </authorList>
    </citation>
    <scope>NUCLEOTIDE SEQUENCE</scope>
    <source>
        <strain evidence="1">Hamamatsu line</strain>
    </source>
</reference>
<name>A0A9W7LJR8_HIBTR</name>
<evidence type="ECO:0000313" key="2">
    <source>
        <dbReference type="Proteomes" id="UP001165190"/>
    </source>
</evidence>